<dbReference type="GeneID" id="30033549"/>
<protein>
    <submittedName>
        <fullName evidence="4">Cld1p</fullName>
    </submittedName>
</protein>
<dbReference type="GO" id="GO:0042171">
    <property type="term" value="F:lysophosphatidic acid acyltransferase activity"/>
    <property type="evidence" value="ECO:0007669"/>
    <property type="project" value="TreeGrafter"/>
</dbReference>
<evidence type="ECO:0000256" key="1">
    <source>
        <dbReference type="ARBA" id="ARBA00038097"/>
    </source>
</evidence>
<dbReference type="InterPro" id="IPR029058">
    <property type="entry name" value="AB_hydrolase_fold"/>
</dbReference>
<dbReference type="AlphaFoldDB" id="A0A167DXV0"/>
<keyword evidence="5" id="KW-1185">Reference proteome</keyword>
<dbReference type="GO" id="GO:0055088">
    <property type="term" value="P:lipid homeostasis"/>
    <property type="evidence" value="ECO:0007669"/>
    <property type="project" value="TreeGrafter"/>
</dbReference>
<name>A0A167DXV0_9ASCO</name>
<dbReference type="Proteomes" id="UP000189580">
    <property type="component" value="Chromosome a"/>
</dbReference>
<dbReference type="EMBL" id="CP014501">
    <property type="protein sequence ID" value="ANB13425.1"/>
    <property type="molecule type" value="Genomic_DNA"/>
</dbReference>
<evidence type="ECO:0000259" key="3">
    <source>
        <dbReference type="Pfam" id="PF00561"/>
    </source>
</evidence>
<dbReference type="InterPro" id="IPR000073">
    <property type="entry name" value="AB_hydrolase_1"/>
</dbReference>
<dbReference type="OrthoDB" id="7457040at2759"/>
<dbReference type="GO" id="GO:0004623">
    <property type="term" value="F:phospholipase A2 activity"/>
    <property type="evidence" value="ECO:0007669"/>
    <property type="project" value="TreeGrafter"/>
</dbReference>
<reference evidence="4 5" key="1">
    <citation type="submission" date="2016-02" db="EMBL/GenBank/DDBJ databases">
        <title>Complete genome sequence and transcriptome regulation of the pentose utilising yeast Sugiyamaella lignohabitans.</title>
        <authorList>
            <person name="Bellasio M."/>
            <person name="Peymann A."/>
            <person name="Valli M."/>
            <person name="Sipitzky M."/>
            <person name="Graf A."/>
            <person name="Sauer M."/>
            <person name="Marx H."/>
            <person name="Mattanovich D."/>
        </authorList>
    </citation>
    <scope>NUCLEOTIDE SEQUENCE [LARGE SCALE GENOMIC DNA]</scope>
    <source>
        <strain evidence="4 5">CBS 10342</strain>
    </source>
</reference>
<organism evidence="4 5">
    <name type="scientific">Sugiyamaella lignohabitans</name>
    <dbReference type="NCBI Taxonomy" id="796027"/>
    <lineage>
        <taxon>Eukaryota</taxon>
        <taxon>Fungi</taxon>
        <taxon>Dikarya</taxon>
        <taxon>Ascomycota</taxon>
        <taxon>Saccharomycotina</taxon>
        <taxon>Dipodascomycetes</taxon>
        <taxon>Dipodascales</taxon>
        <taxon>Trichomonascaceae</taxon>
        <taxon>Sugiyamaella</taxon>
    </lineage>
</organism>
<dbReference type="Pfam" id="PF00561">
    <property type="entry name" value="Abhydrolase_1"/>
    <property type="match status" value="1"/>
</dbReference>
<gene>
    <name evidence="4" type="primary">CLD1</name>
    <name evidence="4" type="ORF">AWJ20_1716</name>
</gene>
<dbReference type="GO" id="GO:0035965">
    <property type="term" value="P:cardiolipin acyl-chain remodeling"/>
    <property type="evidence" value="ECO:0007669"/>
    <property type="project" value="TreeGrafter"/>
</dbReference>
<dbReference type="SUPFAM" id="SSF53474">
    <property type="entry name" value="alpha/beta-Hydrolases"/>
    <property type="match status" value="1"/>
</dbReference>
<sequence>MLSTSRSGGRAWIIFRLTKNHATNNVRHYSSPSYNGEKGSVTDNEAQSLTSSDSNDSEILKMKTPAATVHEKLDRMVNSMKTTVVTSTASGNDILGTPASSTVSPRVRDYKPPTPPTGVPLSKLLSNVFPLSYGESYKQWLERKDLETAEHQVLSLLPFFPASDGIRQAESLQVPISNGNFINEFQISRSNENVKHELVVLHGYGAGLGFFYKNFEEMSSRAGWRVHALDLLGYGRSSRPKFDIWVKDPVQGVLAAEKFFMDALEEWRVKKGIEKFTLIAHSMGAYIGLSYAAKYRNRVNRMMLVSPAGVPRSIYSIPSSKLPDCVESPTPRGGQNVVPGWFKYLWECHWSPFSLVRNTGPLGPRFVSGWTSRRFARLPPEESEALHKYTYAIFNAPGSGEYALNYLLAPGAHGRWPLAERAHTIPCASTWVYGDHDWMDINGGLEAARRIRATGGEADVISVRNSGHHIYLDNYHMFNRHVSDFLEEAEKPGTH</sequence>
<dbReference type="RefSeq" id="XP_018735902.1">
    <property type="nucleotide sequence ID" value="XM_018878617.1"/>
</dbReference>
<feature type="region of interest" description="Disordered" evidence="2">
    <location>
        <begin position="89"/>
        <end position="116"/>
    </location>
</feature>
<evidence type="ECO:0000313" key="4">
    <source>
        <dbReference type="EMBL" id="ANB13425.1"/>
    </source>
</evidence>
<feature type="region of interest" description="Disordered" evidence="2">
    <location>
        <begin position="26"/>
        <end position="59"/>
    </location>
</feature>
<proteinExistence type="inferred from homology"/>
<dbReference type="PANTHER" id="PTHR42886">
    <property type="entry name" value="RE40534P-RELATED"/>
    <property type="match status" value="1"/>
</dbReference>
<evidence type="ECO:0000313" key="5">
    <source>
        <dbReference type="Proteomes" id="UP000189580"/>
    </source>
</evidence>
<feature type="domain" description="AB hydrolase-1" evidence="3">
    <location>
        <begin position="198"/>
        <end position="474"/>
    </location>
</feature>
<dbReference type="Gene3D" id="3.40.50.1820">
    <property type="entry name" value="alpha/beta hydrolase"/>
    <property type="match status" value="1"/>
</dbReference>
<comment type="similarity">
    <text evidence="1">Belongs to the peptidase S33 family. ABHD4/ABHD5 subfamily.</text>
</comment>
<dbReference type="PANTHER" id="PTHR42886:SF29">
    <property type="entry name" value="PUMMELIG, ISOFORM A"/>
    <property type="match status" value="1"/>
</dbReference>
<evidence type="ECO:0000256" key="2">
    <source>
        <dbReference type="SAM" id="MobiDB-lite"/>
    </source>
</evidence>
<dbReference type="GO" id="GO:0006654">
    <property type="term" value="P:phosphatidic acid biosynthetic process"/>
    <property type="evidence" value="ECO:0007669"/>
    <property type="project" value="TreeGrafter"/>
</dbReference>
<dbReference type="KEGG" id="slb:AWJ20_1716"/>
<dbReference type="GO" id="GO:0005743">
    <property type="term" value="C:mitochondrial inner membrane"/>
    <property type="evidence" value="ECO:0007669"/>
    <property type="project" value="TreeGrafter"/>
</dbReference>
<feature type="compositionally biased region" description="Polar residues" evidence="2">
    <location>
        <begin position="41"/>
        <end position="54"/>
    </location>
</feature>
<accession>A0A167DXV0</accession>